<organism evidence="2 3">
    <name type="scientific">Heligmosomoides polygyrus</name>
    <name type="common">Parasitic roundworm</name>
    <dbReference type="NCBI Taxonomy" id="6339"/>
    <lineage>
        <taxon>Eukaryota</taxon>
        <taxon>Metazoa</taxon>
        <taxon>Ecdysozoa</taxon>
        <taxon>Nematoda</taxon>
        <taxon>Chromadorea</taxon>
        <taxon>Rhabditida</taxon>
        <taxon>Rhabditina</taxon>
        <taxon>Rhabditomorpha</taxon>
        <taxon>Strongyloidea</taxon>
        <taxon>Heligmosomidae</taxon>
        <taxon>Heligmosomoides</taxon>
    </lineage>
</organism>
<protein>
    <submittedName>
        <fullName evidence="3">DNA replication initiation control protein YabA</fullName>
    </submittedName>
</protein>
<accession>A0A3P8FGE3</accession>
<gene>
    <name evidence="1" type="ORF">HPBE_LOCUS26603</name>
</gene>
<reference evidence="3" key="2">
    <citation type="submission" date="2019-09" db="UniProtKB">
        <authorList>
            <consortium name="WormBaseParasite"/>
        </authorList>
    </citation>
    <scope>IDENTIFICATION</scope>
</reference>
<dbReference type="EMBL" id="UZAH01040397">
    <property type="protein sequence ID" value="VDP58508.1"/>
    <property type="molecule type" value="Genomic_DNA"/>
</dbReference>
<evidence type="ECO:0000313" key="3">
    <source>
        <dbReference type="WBParaSite" id="HPBE_0002660401-mRNA-1"/>
    </source>
</evidence>
<keyword evidence="2" id="KW-1185">Reference proteome</keyword>
<proteinExistence type="predicted"/>
<dbReference type="WBParaSite" id="HPBE_0002660401-mRNA-1">
    <property type="protein sequence ID" value="HPBE_0002660401-mRNA-1"/>
    <property type="gene ID" value="HPBE_0002660401"/>
</dbReference>
<dbReference type="OrthoDB" id="5857148at2759"/>
<evidence type="ECO:0000313" key="2">
    <source>
        <dbReference type="Proteomes" id="UP000050761"/>
    </source>
</evidence>
<dbReference type="Proteomes" id="UP000050761">
    <property type="component" value="Unassembled WGS sequence"/>
</dbReference>
<reference evidence="1 2" key="1">
    <citation type="submission" date="2018-11" db="EMBL/GenBank/DDBJ databases">
        <authorList>
            <consortium name="Pathogen Informatics"/>
        </authorList>
    </citation>
    <scope>NUCLEOTIDE SEQUENCE [LARGE SCALE GENOMIC DNA]</scope>
</reference>
<sequence>MTKQSTRKDQVYNADLAELYAAKLVERFDSFSTTLERSLTRSFDSILNVLLDIQEAQKLILNRMAGLERSVALLTQKTNKDSDLLHCTVVRVRADSDKTDGKARRIAWIGIGEMAKRETRLLDQEILKAVVYTSGAHKVLRGGKYKPS</sequence>
<name>A0A183GV84_HELPZ</name>
<accession>A0A183GV84</accession>
<evidence type="ECO:0000313" key="1">
    <source>
        <dbReference type="EMBL" id="VDP58508.1"/>
    </source>
</evidence>
<dbReference type="AlphaFoldDB" id="A0A183GV84"/>